<organism evidence="1">
    <name type="scientific">Anguilla anguilla</name>
    <name type="common">European freshwater eel</name>
    <name type="synonym">Muraena anguilla</name>
    <dbReference type="NCBI Taxonomy" id="7936"/>
    <lineage>
        <taxon>Eukaryota</taxon>
        <taxon>Metazoa</taxon>
        <taxon>Chordata</taxon>
        <taxon>Craniata</taxon>
        <taxon>Vertebrata</taxon>
        <taxon>Euteleostomi</taxon>
        <taxon>Actinopterygii</taxon>
        <taxon>Neopterygii</taxon>
        <taxon>Teleostei</taxon>
        <taxon>Anguilliformes</taxon>
        <taxon>Anguillidae</taxon>
        <taxon>Anguilla</taxon>
    </lineage>
</organism>
<accession>A0A0E9U0E3</accession>
<reference evidence="1" key="2">
    <citation type="journal article" date="2015" name="Fish Shellfish Immunol.">
        <title>Early steps in the European eel (Anguilla anguilla)-Vibrio vulnificus interaction in the gills: Role of the RtxA13 toxin.</title>
        <authorList>
            <person name="Callol A."/>
            <person name="Pajuelo D."/>
            <person name="Ebbesson L."/>
            <person name="Teles M."/>
            <person name="MacKenzie S."/>
            <person name="Amaro C."/>
        </authorList>
    </citation>
    <scope>NUCLEOTIDE SEQUENCE</scope>
</reference>
<dbReference type="AlphaFoldDB" id="A0A0E9U0E3"/>
<reference evidence="1" key="1">
    <citation type="submission" date="2014-11" db="EMBL/GenBank/DDBJ databases">
        <authorList>
            <person name="Amaro Gonzalez C."/>
        </authorList>
    </citation>
    <scope>NUCLEOTIDE SEQUENCE</scope>
</reference>
<name>A0A0E9U0E3_ANGAN</name>
<evidence type="ECO:0000313" key="1">
    <source>
        <dbReference type="EMBL" id="JAH59236.1"/>
    </source>
</evidence>
<dbReference type="EMBL" id="GBXM01049341">
    <property type="protein sequence ID" value="JAH59236.1"/>
    <property type="molecule type" value="Transcribed_RNA"/>
</dbReference>
<sequence>MFPAQERLLIWPQCFANEPLV</sequence>
<protein>
    <submittedName>
        <fullName evidence="1">Uncharacterized protein</fullName>
    </submittedName>
</protein>
<proteinExistence type="predicted"/>